<feature type="transmembrane region" description="Helical" evidence="5">
    <location>
        <begin position="30"/>
        <end position="47"/>
    </location>
</feature>
<evidence type="ECO:0000313" key="6">
    <source>
        <dbReference type="EMBL" id="GIY31310.1"/>
    </source>
</evidence>
<dbReference type="AlphaFoldDB" id="A0AAV4SFN9"/>
<accession>A0AAV4SFN9</accession>
<evidence type="ECO:0000256" key="3">
    <source>
        <dbReference type="ARBA" id="ARBA00022989"/>
    </source>
</evidence>
<feature type="transmembrane region" description="Helical" evidence="5">
    <location>
        <begin position="53"/>
        <end position="80"/>
    </location>
</feature>
<proteinExistence type="predicted"/>
<dbReference type="Proteomes" id="UP001054945">
    <property type="component" value="Unassembled WGS sequence"/>
</dbReference>
<gene>
    <name evidence="6" type="ORF">CEXT_269481</name>
</gene>
<dbReference type="GO" id="GO:0005385">
    <property type="term" value="F:zinc ion transmembrane transporter activity"/>
    <property type="evidence" value="ECO:0007669"/>
    <property type="project" value="TreeGrafter"/>
</dbReference>
<evidence type="ECO:0000313" key="7">
    <source>
        <dbReference type="Proteomes" id="UP001054945"/>
    </source>
</evidence>
<evidence type="ECO:0000256" key="1">
    <source>
        <dbReference type="ARBA" id="ARBA00004141"/>
    </source>
</evidence>
<reference evidence="6 7" key="1">
    <citation type="submission" date="2021-06" db="EMBL/GenBank/DDBJ databases">
        <title>Caerostris extrusa draft genome.</title>
        <authorList>
            <person name="Kono N."/>
            <person name="Arakawa K."/>
        </authorList>
    </citation>
    <scope>NUCLEOTIDE SEQUENCE [LARGE SCALE GENOMIC DNA]</scope>
</reference>
<keyword evidence="4 5" id="KW-0472">Membrane</keyword>
<dbReference type="Pfam" id="PF02535">
    <property type="entry name" value="Zip"/>
    <property type="match status" value="1"/>
</dbReference>
<dbReference type="GO" id="GO:0005886">
    <property type="term" value="C:plasma membrane"/>
    <property type="evidence" value="ECO:0007669"/>
    <property type="project" value="TreeGrafter"/>
</dbReference>
<dbReference type="PANTHER" id="PTHR11040:SF140">
    <property type="entry name" value="ZRT (ZRT), IRT- (IRT-) LIKE PROTEIN TRANSPORTER"/>
    <property type="match status" value="1"/>
</dbReference>
<keyword evidence="7" id="KW-1185">Reference proteome</keyword>
<organism evidence="6 7">
    <name type="scientific">Caerostris extrusa</name>
    <name type="common">Bark spider</name>
    <name type="synonym">Caerostris bankana</name>
    <dbReference type="NCBI Taxonomy" id="172846"/>
    <lineage>
        <taxon>Eukaryota</taxon>
        <taxon>Metazoa</taxon>
        <taxon>Ecdysozoa</taxon>
        <taxon>Arthropoda</taxon>
        <taxon>Chelicerata</taxon>
        <taxon>Arachnida</taxon>
        <taxon>Araneae</taxon>
        <taxon>Araneomorphae</taxon>
        <taxon>Entelegynae</taxon>
        <taxon>Araneoidea</taxon>
        <taxon>Araneidae</taxon>
        <taxon>Caerostris</taxon>
    </lineage>
</organism>
<comment type="subcellular location">
    <subcellularLocation>
        <location evidence="1">Membrane</location>
        <topology evidence="1">Multi-pass membrane protein</topology>
    </subcellularLocation>
</comment>
<evidence type="ECO:0000256" key="2">
    <source>
        <dbReference type="ARBA" id="ARBA00022692"/>
    </source>
</evidence>
<sequence>MIHKCIIAFTVGLNLTRSDLRKISIIKSNFFFALSSPVGILLGVFVMDVVQGLSLVITSGILQGMAAGTFLYVTIFEVLFKELNFRYRPNGQSRSCCSGLFCCLSFIDILARIS</sequence>
<dbReference type="InterPro" id="IPR003689">
    <property type="entry name" value="ZIP"/>
</dbReference>
<keyword evidence="2 5" id="KW-0812">Transmembrane</keyword>
<keyword evidence="3 5" id="KW-1133">Transmembrane helix</keyword>
<dbReference type="EMBL" id="BPLR01009356">
    <property type="protein sequence ID" value="GIY31310.1"/>
    <property type="molecule type" value="Genomic_DNA"/>
</dbReference>
<name>A0AAV4SFN9_CAEEX</name>
<protein>
    <submittedName>
        <fullName evidence="6">Uncharacterized protein</fullName>
    </submittedName>
</protein>
<comment type="caution">
    <text evidence="6">The sequence shown here is derived from an EMBL/GenBank/DDBJ whole genome shotgun (WGS) entry which is preliminary data.</text>
</comment>
<evidence type="ECO:0000256" key="5">
    <source>
        <dbReference type="SAM" id="Phobius"/>
    </source>
</evidence>
<dbReference type="PANTHER" id="PTHR11040">
    <property type="entry name" value="ZINC/IRON TRANSPORTER"/>
    <property type="match status" value="1"/>
</dbReference>
<evidence type="ECO:0000256" key="4">
    <source>
        <dbReference type="ARBA" id="ARBA00023136"/>
    </source>
</evidence>